<keyword evidence="1" id="KW-0479">Metal-binding</keyword>
<organism evidence="4 5">
    <name type="scientific">Dioscorea zingiberensis</name>
    <dbReference type="NCBI Taxonomy" id="325984"/>
    <lineage>
        <taxon>Eukaryota</taxon>
        <taxon>Viridiplantae</taxon>
        <taxon>Streptophyta</taxon>
        <taxon>Embryophyta</taxon>
        <taxon>Tracheophyta</taxon>
        <taxon>Spermatophyta</taxon>
        <taxon>Magnoliopsida</taxon>
        <taxon>Liliopsida</taxon>
        <taxon>Dioscoreales</taxon>
        <taxon>Dioscoreaceae</taxon>
        <taxon>Dioscorea</taxon>
    </lineage>
</organism>
<gene>
    <name evidence="4" type="ORF">J5N97_004081</name>
</gene>
<keyword evidence="2" id="KW-0812">Transmembrane</keyword>
<dbReference type="GO" id="GO:0008270">
    <property type="term" value="F:zinc ion binding"/>
    <property type="evidence" value="ECO:0007669"/>
    <property type="project" value="UniProtKB-KW"/>
</dbReference>
<dbReference type="PANTHER" id="PTHR47258:SF1">
    <property type="entry name" value="E3 UBIQUITIN-PROTEIN LIGASE XERICO-RELATED"/>
    <property type="match status" value="1"/>
</dbReference>
<reference evidence="4" key="1">
    <citation type="submission" date="2021-03" db="EMBL/GenBank/DDBJ databases">
        <authorList>
            <person name="Li Z."/>
            <person name="Yang C."/>
        </authorList>
    </citation>
    <scope>NUCLEOTIDE SEQUENCE</scope>
    <source>
        <strain evidence="4">Dzin_1.0</strain>
        <tissue evidence="4">Leaf</tissue>
    </source>
</reference>
<keyword evidence="2" id="KW-1133">Transmembrane helix</keyword>
<keyword evidence="1" id="KW-0862">Zinc</keyword>
<dbReference type="SUPFAM" id="SSF57850">
    <property type="entry name" value="RING/U-box"/>
    <property type="match status" value="1"/>
</dbReference>
<dbReference type="PANTHER" id="PTHR47258">
    <property type="match status" value="1"/>
</dbReference>
<keyword evidence="1" id="KW-0863">Zinc-finger</keyword>
<accession>A0A9D5HQL3</accession>
<feature type="transmembrane region" description="Helical" evidence="2">
    <location>
        <begin position="15"/>
        <end position="34"/>
    </location>
</feature>
<evidence type="ECO:0000313" key="4">
    <source>
        <dbReference type="EMBL" id="KAJ0985725.1"/>
    </source>
</evidence>
<dbReference type="AlphaFoldDB" id="A0A9D5HQL3"/>
<reference evidence="4" key="2">
    <citation type="journal article" date="2022" name="Hortic Res">
        <title>The genome of Dioscorea zingiberensis sheds light on the biosynthesis, origin and evolution of the medicinally important diosgenin saponins.</title>
        <authorList>
            <person name="Li Y."/>
            <person name="Tan C."/>
            <person name="Li Z."/>
            <person name="Guo J."/>
            <person name="Li S."/>
            <person name="Chen X."/>
            <person name="Wang C."/>
            <person name="Dai X."/>
            <person name="Yang H."/>
            <person name="Song W."/>
            <person name="Hou L."/>
            <person name="Xu J."/>
            <person name="Tong Z."/>
            <person name="Xu A."/>
            <person name="Yuan X."/>
            <person name="Wang W."/>
            <person name="Yang Q."/>
            <person name="Chen L."/>
            <person name="Sun Z."/>
            <person name="Wang K."/>
            <person name="Pan B."/>
            <person name="Chen J."/>
            <person name="Bao Y."/>
            <person name="Liu F."/>
            <person name="Qi X."/>
            <person name="Gang D.R."/>
            <person name="Wen J."/>
            <person name="Li J."/>
        </authorList>
    </citation>
    <scope>NUCLEOTIDE SEQUENCE</scope>
    <source>
        <strain evidence="4">Dzin_1.0</strain>
    </source>
</reference>
<comment type="caution">
    <text evidence="4">The sequence shown here is derived from an EMBL/GenBank/DDBJ whole genome shotgun (WGS) entry which is preliminary data.</text>
</comment>
<dbReference type="Pfam" id="PF13639">
    <property type="entry name" value="zf-RING_2"/>
    <property type="match status" value="1"/>
</dbReference>
<dbReference type="OrthoDB" id="8062037at2759"/>
<dbReference type="InterPro" id="IPR013083">
    <property type="entry name" value="Znf_RING/FYVE/PHD"/>
</dbReference>
<proteinExistence type="predicted"/>
<dbReference type="Gene3D" id="3.30.40.10">
    <property type="entry name" value="Zinc/RING finger domain, C3HC4 (zinc finger)"/>
    <property type="match status" value="1"/>
</dbReference>
<feature type="domain" description="RING-type" evidence="3">
    <location>
        <begin position="87"/>
        <end position="129"/>
    </location>
</feature>
<dbReference type="Proteomes" id="UP001085076">
    <property type="component" value="Miscellaneous, Linkage group lg01"/>
</dbReference>
<keyword evidence="5" id="KW-1185">Reference proteome</keyword>
<sequence length="156" mass="16715">MGLSNTLSDAPSDSIPILLVVAAGGWISYIRSLFHFILHALGFFSGNAAVPILTAASRSGGLASLIALAETLNSSRPFSYDASGEDCLVCLCGLASGDRLRRLACGHVFHCDCLDEWLDEMNLSCPLCRSPLATERRDDDNARAAAELVSWLSPYH</sequence>
<dbReference type="InterPro" id="IPR001841">
    <property type="entry name" value="Znf_RING"/>
</dbReference>
<protein>
    <recommendedName>
        <fullName evidence="3">RING-type domain-containing protein</fullName>
    </recommendedName>
</protein>
<evidence type="ECO:0000313" key="5">
    <source>
        <dbReference type="Proteomes" id="UP001085076"/>
    </source>
</evidence>
<name>A0A9D5HQL3_9LILI</name>
<dbReference type="InterPro" id="IPR044249">
    <property type="entry name" value="XERICO-like"/>
</dbReference>
<dbReference type="SMART" id="SM00184">
    <property type="entry name" value="RING"/>
    <property type="match status" value="1"/>
</dbReference>
<dbReference type="PROSITE" id="PS50089">
    <property type="entry name" value="ZF_RING_2"/>
    <property type="match status" value="1"/>
</dbReference>
<dbReference type="EMBL" id="JAGGNH010000001">
    <property type="protein sequence ID" value="KAJ0985725.1"/>
    <property type="molecule type" value="Genomic_DNA"/>
</dbReference>
<evidence type="ECO:0000259" key="3">
    <source>
        <dbReference type="PROSITE" id="PS50089"/>
    </source>
</evidence>
<evidence type="ECO:0000256" key="2">
    <source>
        <dbReference type="SAM" id="Phobius"/>
    </source>
</evidence>
<keyword evidence="2" id="KW-0472">Membrane</keyword>
<evidence type="ECO:0000256" key="1">
    <source>
        <dbReference type="PROSITE-ProRule" id="PRU00175"/>
    </source>
</evidence>